<reference evidence="2 3" key="1">
    <citation type="submission" date="2019-01" db="EMBL/GenBank/DDBJ databases">
        <title>Vagococcus silagei sp. nov. isolated from brewer's grain.</title>
        <authorList>
            <person name="Guu J.-R."/>
        </authorList>
    </citation>
    <scope>NUCLEOTIDE SEQUENCE [LARGE SCALE GENOMIC DNA]</scope>
    <source>
        <strain evidence="2 3">2B-2</strain>
    </source>
</reference>
<keyword evidence="1" id="KW-0472">Membrane</keyword>
<comment type="caution">
    <text evidence="2">The sequence shown here is derived from an EMBL/GenBank/DDBJ whole genome shotgun (WGS) entry which is preliminary data.</text>
</comment>
<keyword evidence="1" id="KW-1133">Transmembrane helix</keyword>
<keyword evidence="3" id="KW-1185">Reference proteome</keyword>
<protein>
    <submittedName>
        <fullName evidence="2">Uncharacterized protein</fullName>
    </submittedName>
</protein>
<gene>
    <name evidence="2" type="ORF">ESZ54_09410</name>
</gene>
<keyword evidence="1" id="KW-0812">Transmembrane</keyword>
<accession>A0A4S3B4A4</accession>
<dbReference type="EMBL" id="SDGV01000020">
    <property type="protein sequence ID" value="THB60620.1"/>
    <property type="molecule type" value="Genomic_DNA"/>
</dbReference>
<dbReference type="Proteomes" id="UP000310506">
    <property type="component" value="Unassembled WGS sequence"/>
</dbReference>
<dbReference type="AlphaFoldDB" id="A0A4S3B4A4"/>
<evidence type="ECO:0000256" key="1">
    <source>
        <dbReference type="SAM" id="Phobius"/>
    </source>
</evidence>
<dbReference type="RefSeq" id="WP_136137428.1">
    <property type="nucleotide sequence ID" value="NZ_SDGV01000020.1"/>
</dbReference>
<sequence length="59" mass="7191">MNIQNFFNYTLSHFEPHLENLSIVMLIFAVCWIIFGVYSLIRKKTLRKMDYTGWRYVID</sequence>
<name>A0A4S3B4A4_9ENTE</name>
<evidence type="ECO:0000313" key="3">
    <source>
        <dbReference type="Proteomes" id="UP000310506"/>
    </source>
</evidence>
<organism evidence="2 3">
    <name type="scientific">Vagococcus silagei</name>
    <dbReference type="NCBI Taxonomy" id="2508885"/>
    <lineage>
        <taxon>Bacteria</taxon>
        <taxon>Bacillati</taxon>
        <taxon>Bacillota</taxon>
        <taxon>Bacilli</taxon>
        <taxon>Lactobacillales</taxon>
        <taxon>Enterococcaceae</taxon>
        <taxon>Vagococcus</taxon>
    </lineage>
</organism>
<proteinExistence type="predicted"/>
<feature type="transmembrane region" description="Helical" evidence="1">
    <location>
        <begin position="20"/>
        <end position="41"/>
    </location>
</feature>
<evidence type="ECO:0000313" key="2">
    <source>
        <dbReference type="EMBL" id="THB60620.1"/>
    </source>
</evidence>